<dbReference type="AlphaFoldDB" id="V5SGX7"/>
<gene>
    <name evidence="1" type="ORF">W911_00230</name>
</gene>
<reference evidence="1 2" key="1">
    <citation type="journal article" date="2014" name="Genome Announc.">
        <title>Complete Genome Sequence of Hyphomicrobium nitrativorans Strain NL23, a Denitrifying Bacterium Isolated from Biofilm of a Methanol-Fed Denitrification System Treating Seawater at the Montreal Biodome.</title>
        <authorList>
            <person name="Martineau C."/>
            <person name="Villeneuve C."/>
            <person name="Mauffrey F."/>
            <person name="Villemur R."/>
        </authorList>
    </citation>
    <scope>NUCLEOTIDE SEQUENCE [LARGE SCALE GENOMIC DNA]</scope>
    <source>
        <strain evidence="1">NL23</strain>
    </source>
</reference>
<sequence>MAERIPLSKLAKLTQRSPAELSAYLNVKAFDESHAGAPEQHVTAVKAIELLIASDLERMCPSRVERVRLVNRVMADFSRPRDAYPALFAFDPASGRSHIEFSRSVDMGALSYRLTADAHPHPGQGFARADIGVTSSGFIVLDLAEITRRVFEAADDARAGFTPAGVKP</sequence>
<name>V5SGX7_9HYPH</name>
<evidence type="ECO:0000313" key="2">
    <source>
        <dbReference type="Proteomes" id="UP000018542"/>
    </source>
</evidence>
<dbReference type="Proteomes" id="UP000018542">
    <property type="component" value="Chromosome"/>
</dbReference>
<dbReference type="HOGENOM" id="CLU_1584255_0_0_5"/>
<evidence type="ECO:0000313" key="1">
    <source>
        <dbReference type="EMBL" id="AHB49783.1"/>
    </source>
</evidence>
<proteinExistence type="predicted"/>
<organism evidence="1 2">
    <name type="scientific">Hyphomicrobium nitrativorans NL23</name>
    <dbReference type="NCBI Taxonomy" id="1029756"/>
    <lineage>
        <taxon>Bacteria</taxon>
        <taxon>Pseudomonadati</taxon>
        <taxon>Pseudomonadota</taxon>
        <taxon>Alphaproteobacteria</taxon>
        <taxon>Hyphomicrobiales</taxon>
        <taxon>Hyphomicrobiaceae</taxon>
        <taxon>Hyphomicrobium</taxon>
    </lineage>
</organism>
<dbReference type="KEGG" id="hni:W911_00230"/>
<dbReference type="PATRIC" id="fig|1029756.8.peg.51"/>
<accession>V5SGX7</accession>
<dbReference type="EMBL" id="CP006912">
    <property type="protein sequence ID" value="AHB49783.1"/>
    <property type="molecule type" value="Genomic_DNA"/>
</dbReference>
<dbReference type="RefSeq" id="WP_023785500.1">
    <property type="nucleotide sequence ID" value="NC_022997.1"/>
</dbReference>
<protein>
    <submittedName>
        <fullName evidence="1">Uncharacterized protein</fullName>
    </submittedName>
</protein>
<keyword evidence="2" id="KW-1185">Reference proteome</keyword>